<reference evidence="1" key="1">
    <citation type="submission" date="2020-02" db="EMBL/GenBank/DDBJ databases">
        <authorList>
            <person name="Meier V. D."/>
        </authorList>
    </citation>
    <scope>NUCLEOTIDE SEQUENCE</scope>
    <source>
        <strain evidence="1">AVDCRST_MAG93</strain>
    </source>
</reference>
<evidence type="ECO:0000313" key="1">
    <source>
        <dbReference type="EMBL" id="CAA9305793.1"/>
    </source>
</evidence>
<sequence>LRPVLPGDIAGLRPVACGRQCCPCRGAGGSGAAPAGALSRPVHLGGLVRNSTRSTV</sequence>
<gene>
    <name evidence="1" type="ORF">AVDCRST_MAG93-4905</name>
</gene>
<feature type="non-terminal residue" evidence="1">
    <location>
        <position position="1"/>
    </location>
</feature>
<dbReference type="AlphaFoldDB" id="A0A6J4KH07"/>
<proteinExistence type="predicted"/>
<feature type="non-terminal residue" evidence="1">
    <location>
        <position position="56"/>
    </location>
</feature>
<protein>
    <submittedName>
        <fullName evidence="1">Uncharacterized protein</fullName>
    </submittedName>
</protein>
<dbReference type="EMBL" id="CADCTR010001653">
    <property type="protein sequence ID" value="CAA9305793.1"/>
    <property type="molecule type" value="Genomic_DNA"/>
</dbReference>
<organism evidence="1">
    <name type="scientific">uncultured Chloroflexia bacterium</name>
    <dbReference type="NCBI Taxonomy" id="1672391"/>
    <lineage>
        <taxon>Bacteria</taxon>
        <taxon>Bacillati</taxon>
        <taxon>Chloroflexota</taxon>
        <taxon>Chloroflexia</taxon>
        <taxon>environmental samples</taxon>
    </lineage>
</organism>
<accession>A0A6J4KH07</accession>
<name>A0A6J4KH07_9CHLR</name>